<accession>A0A1U7MZ67</accession>
<comment type="caution">
    <text evidence="1">The sequence shown here is derived from an EMBL/GenBank/DDBJ whole genome shotgun (WGS) entry which is preliminary data.</text>
</comment>
<evidence type="ECO:0000313" key="1">
    <source>
        <dbReference type="EMBL" id="OLT58982.1"/>
    </source>
</evidence>
<dbReference type="RefSeq" id="WP_075897926.1">
    <property type="nucleotide sequence ID" value="NZ_MKZS01000001.1"/>
</dbReference>
<evidence type="ECO:0000313" key="2">
    <source>
        <dbReference type="Proteomes" id="UP000186657"/>
    </source>
</evidence>
<name>A0A1U7MZ67_9CYAN</name>
<protein>
    <submittedName>
        <fullName evidence="1">Uncharacterized protein</fullName>
    </submittedName>
</protein>
<sequence>MALIPNVLNSKHMRYAQATPTAISSQSLIVGWAVPTNAVCKLYYLSGALPTLDELKNSSMGENSLLLEFYRVCS</sequence>
<keyword evidence="2" id="KW-1185">Reference proteome</keyword>
<gene>
    <name evidence="1" type="ORF">BJP37_07935</name>
</gene>
<organism evidence="1 2">
    <name type="scientific">Moorena bouillonii PNG</name>
    <dbReference type="NCBI Taxonomy" id="568701"/>
    <lineage>
        <taxon>Bacteria</taxon>
        <taxon>Bacillati</taxon>
        <taxon>Cyanobacteriota</taxon>
        <taxon>Cyanophyceae</taxon>
        <taxon>Coleofasciculales</taxon>
        <taxon>Coleofasciculaceae</taxon>
        <taxon>Moorena</taxon>
    </lineage>
</organism>
<dbReference type="AlphaFoldDB" id="A0A1U7MZ67"/>
<proteinExistence type="predicted"/>
<dbReference type="EMBL" id="MKZS01000001">
    <property type="protein sequence ID" value="OLT58982.1"/>
    <property type="molecule type" value="Genomic_DNA"/>
</dbReference>
<dbReference type="Proteomes" id="UP000186657">
    <property type="component" value="Unassembled WGS sequence"/>
</dbReference>
<reference evidence="1 2" key="1">
    <citation type="submission" date="2016-10" db="EMBL/GenBank/DDBJ databases">
        <title>Comparative genomics uncovers the prolific and rare metabolic potential of the cyanobacterial genus Moorea.</title>
        <authorList>
            <person name="Leao T."/>
            <person name="Castelao G."/>
            <person name="Korobeynikov A."/>
            <person name="Monroe E.A."/>
            <person name="Podell S."/>
            <person name="Glukhov E."/>
            <person name="Allen E."/>
            <person name="Gerwick W.H."/>
            <person name="Gerwick L."/>
        </authorList>
    </citation>
    <scope>NUCLEOTIDE SEQUENCE [LARGE SCALE GENOMIC DNA]</scope>
    <source>
        <strain evidence="1 2">PNG5-198</strain>
    </source>
</reference>